<evidence type="ECO:0000313" key="3">
    <source>
        <dbReference type="Proteomes" id="UP000094769"/>
    </source>
</evidence>
<evidence type="ECO:0008006" key="4">
    <source>
        <dbReference type="Google" id="ProtNLM"/>
    </source>
</evidence>
<reference evidence="2 3" key="1">
    <citation type="submission" date="2016-06" db="EMBL/GenBank/DDBJ databases">
        <title>Genome sequence of endosymbiont of Candidatus Endolucinida thiodiazotropha.</title>
        <authorList>
            <person name="Poehlein A."/>
            <person name="Koenig S."/>
            <person name="Heiden S.E."/>
            <person name="Thuermer A."/>
            <person name="Voget S."/>
            <person name="Daniel R."/>
            <person name="Markert S."/>
            <person name="Gros O."/>
            <person name="Schweder T."/>
        </authorList>
    </citation>
    <scope>NUCLEOTIDE SEQUENCE [LARGE SCALE GENOMIC DNA]</scope>
    <source>
        <strain evidence="2 3">COS</strain>
    </source>
</reference>
<dbReference type="EMBL" id="MARB01000018">
    <property type="protein sequence ID" value="ODJ86763.1"/>
    <property type="molecule type" value="Genomic_DNA"/>
</dbReference>
<protein>
    <recommendedName>
        <fullName evidence="4">PEP-CTERM protein-sorting domain-containing protein</fullName>
    </recommendedName>
</protein>
<dbReference type="AlphaFoldDB" id="A0A7Z0VJG2"/>
<name>A0A7Z0VJG2_9GAMM</name>
<keyword evidence="1" id="KW-0812">Transmembrane</keyword>
<dbReference type="RefSeq" id="WP_201259036.1">
    <property type="nucleotide sequence ID" value="NZ_MARB01000018.1"/>
</dbReference>
<keyword evidence="1" id="KW-0472">Membrane</keyword>
<dbReference type="Proteomes" id="UP000094769">
    <property type="component" value="Unassembled WGS sequence"/>
</dbReference>
<accession>A0A7Z0VJG2</accession>
<feature type="transmembrane region" description="Helical" evidence="1">
    <location>
        <begin position="198"/>
        <end position="216"/>
    </location>
</feature>
<comment type="caution">
    <text evidence="2">The sequence shown here is derived from an EMBL/GenBank/DDBJ whole genome shotgun (WGS) entry which is preliminary data.</text>
</comment>
<sequence>MLIRIVTFIIFLSFPIISYSALIQTDWLIAPGIVEEGVITRDTSTSLEWLSLERMLGRPSDSVSSWMSDGYLNGWRFAEEDEVVGLLVNFGFPGYDYSLNGSHSDPDLIDSSINILTSYLGDTVSSVSSGNVQYSGVIGVIKGQEEELNGFTAYTISINGNIEYVHYGSSCCVEDPTISSTTSYFLVRETPSPVPIPAAIWLFGSGLIGLVGYSRLKKA</sequence>
<keyword evidence="1" id="KW-1133">Transmembrane helix</keyword>
<gene>
    <name evidence="2" type="ORF">CODIS_30820</name>
</gene>
<evidence type="ECO:0000256" key="1">
    <source>
        <dbReference type="SAM" id="Phobius"/>
    </source>
</evidence>
<proteinExistence type="predicted"/>
<keyword evidence="3" id="KW-1185">Reference proteome</keyword>
<organism evidence="2 3">
    <name type="scientific">Candidatus Thiodiazotropha endolucinida</name>
    <dbReference type="NCBI Taxonomy" id="1655433"/>
    <lineage>
        <taxon>Bacteria</taxon>
        <taxon>Pseudomonadati</taxon>
        <taxon>Pseudomonadota</taxon>
        <taxon>Gammaproteobacteria</taxon>
        <taxon>Chromatiales</taxon>
        <taxon>Sedimenticolaceae</taxon>
        <taxon>Candidatus Thiodiazotropha</taxon>
    </lineage>
</organism>
<evidence type="ECO:0000313" key="2">
    <source>
        <dbReference type="EMBL" id="ODJ86763.1"/>
    </source>
</evidence>